<keyword evidence="2" id="KW-0812">Transmembrane</keyword>
<evidence type="ECO:0000256" key="2">
    <source>
        <dbReference type="SAM" id="Phobius"/>
    </source>
</evidence>
<evidence type="ECO:0000256" key="1">
    <source>
        <dbReference type="SAM" id="MobiDB-lite"/>
    </source>
</evidence>
<sequence length="301" mass="33747">MLQLLETGRALYALAALCVLGILSRMVTRHAYKRLLKESKDLSLTRNKSLKELRQRAENTYRVNQGLVDSGAWLEHQLYEFRTMGIRLSAWSGMGARWTWLCLLLGGAAAFFSYWYRLDTYYVVLYGGGAVLMAMLTMLFDGGIAGDLKEQLLISLQDQIDNVVGPKMARNLSMENGRTEGMGDRGALRNVSRLVDRAGRMGRVEPEEDEEQNARTAQPVSGGRRENRRNGGRASSSVKAAAPAPETPEKESIRDADFIKRGLEQMAASREKNRGGDENWIRDLKPEEVELIGDILKQYLA</sequence>
<reference evidence="3 4" key="1">
    <citation type="submission" date="2024-03" db="EMBL/GenBank/DDBJ databases">
        <title>Human intestinal bacterial collection.</title>
        <authorList>
            <person name="Pauvert C."/>
            <person name="Hitch T.C.A."/>
            <person name="Clavel T."/>
        </authorList>
    </citation>
    <scope>NUCLEOTIDE SEQUENCE [LARGE SCALE GENOMIC DNA]</scope>
    <source>
        <strain evidence="3 4">CLA-AP-H27</strain>
    </source>
</reference>
<organism evidence="3 4">
    <name type="scientific">Ventrimonas faecis</name>
    <dbReference type="NCBI Taxonomy" id="3133170"/>
    <lineage>
        <taxon>Bacteria</taxon>
        <taxon>Bacillati</taxon>
        <taxon>Bacillota</taxon>
        <taxon>Clostridia</taxon>
        <taxon>Lachnospirales</taxon>
        <taxon>Lachnospiraceae</taxon>
        <taxon>Ventrimonas</taxon>
    </lineage>
</organism>
<feature type="compositionally biased region" description="Basic and acidic residues" evidence="1">
    <location>
        <begin position="247"/>
        <end position="278"/>
    </location>
</feature>
<name>A0ABV1HMJ7_9FIRM</name>
<comment type="caution">
    <text evidence="3">The sequence shown here is derived from an EMBL/GenBank/DDBJ whole genome shotgun (WGS) entry which is preliminary data.</text>
</comment>
<feature type="region of interest" description="Disordered" evidence="1">
    <location>
        <begin position="201"/>
        <end position="278"/>
    </location>
</feature>
<feature type="transmembrane region" description="Helical" evidence="2">
    <location>
        <begin position="98"/>
        <end position="116"/>
    </location>
</feature>
<dbReference type="EMBL" id="JBBMFJ010000020">
    <property type="protein sequence ID" value="MEQ2563539.1"/>
    <property type="molecule type" value="Genomic_DNA"/>
</dbReference>
<feature type="transmembrane region" description="Helical" evidence="2">
    <location>
        <begin position="12"/>
        <end position="28"/>
    </location>
</feature>
<protein>
    <submittedName>
        <fullName evidence="3">Uncharacterized protein</fullName>
    </submittedName>
</protein>
<evidence type="ECO:0000313" key="4">
    <source>
        <dbReference type="Proteomes" id="UP001437460"/>
    </source>
</evidence>
<keyword evidence="2" id="KW-1133">Transmembrane helix</keyword>
<keyword evidence="4" id="KW-1185">Reference proteome</keyword>
<accession>A0ABV1HMJ7</accession>
<evidence type="ECO:0000313" key="3">
    <source>
        <dbReference type="EMBL" id="MEQ2563539.1"/>
    </source>
</evidence>
<gene>
    <name evidence="3" type="ORF">WMO41_10285</name>
</gene>
<keyword evidence="2" id="KW-0472">Membrane</keyword>
<feature type="transmembrane region" description="Helical" evidence="2">
    <location>
        <begin position="122"/>
        <end position="140"/>
    </location>
</feature>
<proteinExistence type="predicted"/>
<dbReference type="RefSeq" id="WP_349229668.1">
    <property type="nucleotide sequence ID" value="NZ_JBBMFJ010000020.1"/>
</dbReference>
<feature type="compositionally biased region" description="Low complexity" evidence="1">
    <location>
        <begin position="232"/>
        <end position="244"/>
    </location>
</feature>
<dbReference type="Proteomes" id="UP001437460">
    <property type="component" value="Unassembled WGS sequence"/>
</dbReference>